<dbReference type="FunFam" id="3.30.200.20:FF:000042">
    <property type="entry name" value="Aurora kinase A"/>
    <property type="match status" value="1"/>
</dbReference>
<dbReference type="SUPFAM" id="SSF56112">
    <property type="entry name" value="Protein kinase-like (PK-like)"/>
    <property type="match status" value="1"/>
</dbReference>
<dbReference type="Gene3D" id="1.25.10.10">
    <property type="entry name" value="Leucine-rich Repeat Variant"/>
    <property type="match status" value="1"/>
</dbReference>
<evidence type="ECO:0000256" key="4">
    <source>
        <dbReference type="ARBA" id="ARBA00022741"/>
    </source>
</evidence>
<dbReference type="GO" id="GO:0007224">
    <property type="term" value="P:smoothened signaling pathway"/>
    <property type="evidence" value="ECO:0007669"/>
    <property type="project" value="TreeGrafter"/>
</dbReference>
<dbReference type="InterPro" id="IPR011989">
    <property type="entry name" value="ARM-like"/>
</dbReference>
<dbReference type="EMBL" id="CVRI01000054">
    <property type="protein sequence ID" value="CRL00786.1"/>
    <property type="molecule type" value="Genomic_DNA"/>
</dbReference>
<dbReference type="PROSITE" id="PS00108">
    <property type="entry name" value="PROTEIN_KINASE_ST"/>
    <property type="match status" value="1"/>
</dbReference>
<gene>
    <name evidence="12" type="primary">putative Serine</name>
    <name evidence="12" type="synonym">threonine-protein kinase fused</name>
    <name evidence="12" type="ORF">CLUMA_CG014040</name>
</gene>
<keyword evidence="4 9" id="KW-0547">Nucleotide-binding</keyword>
<dbReference type="EC" id="2.7.11.1" evidence="1"/>
<dbReference type="AlphaFoldDB" id="A0A1J1IM13"/>
<dbReference type="OrthoDB" id="266718at2759"/>
<protein>
    <recommendedName>
        <fullName evidence="1">non-specific serine/threonine protein kinase</fullName>
        <ecNumber evidence="1">2.7.11.1</ecNumber>
    </recommendedName>
</protein>
<keyword evidence="5" id="KW-0418">Kinase</keyword>
<name>A0A1J1IM13_9DIPT</name>
<dbReference type="SMART" id="SM00220">
    <property type="entry name" value="S_TKc"/>
    <property type="match status" value="1"/>
</dbReference>
<feature type="compositionally biased region" description="Polar residues" evidence="10">
    <location>
        <begin position="310"/>
        <end position="320"/>
    </location>
</feature>
<evidence type="ECO:0000256" key="10">
    <source>
        <dbReference type="SAM" id="MobiDB-lite"/>
    </source>
</evidence>
<dbReference type="GO" id="GO:0005524">
    <property type="term" value="F:ATP binding"/>
    <property type="evidence" value="ECO:0007669"/>
    <property type="project" value="UniProtKB-UniRule"/>
</dbReference>
<feature type="compositionally biased region" description="Polar residues" evidence="10">
    <location>
        <begin position="292"/>
        <end position="301"/>
    </location>
</feature>
<evidence type="ECO:0000313" key="12">
    <source>
        <dbReference type="EMBL" id="CRL00786.1"/>
    </source>
</evidence>
<dbReference type="FunFam" id="1.10.510.10:FF:000571">
    <property type="entry name" value="Maternal embryonic leucine zipper kinase"/>
    <property type="match status" value="1"/>
</dbReference>
<dbReference type="Pfam" id="PF00069">
    <property type="entry name" value="Pkinase"/>
    <property type="match status" value="1"/>
</dbReference>
<evidence type="ECO:0000256" key="7">
    <source>
        <dbReference type="ARBA" id="ARBA00047899"/>
    </source>
</evidence>
<feature type="region of interest" description="Disordered" evidence="10">
    <location>
        <begin position="289"/>
        <end position="320"/>
    </location>
</feature>
<dbReference type="InterPro" id="IPR017441">
    <property type="entry name" value="Protein_kinase_ATP_BS"/>
</dbReference>
<comment type="catalytic activity">
    <reaction evidence="8">
        <text>L-seryl-[protein] + ATP = O-phospho-L-seryl-[protein] + ADP + H(+)</text>
        <dbReference type="Rhea" id="RHEA:17989"/>
        <dbReference type="Rhea" id="RHEA-COMP:9863"/>
        <dbReference type="Rhea" id="RHEA-COMP:11604"/>
        <dbReference type="ChEBI" id="CHEBI:15378"/>
        <dbReference type="ChEBI" id="CHEBI:29999"/>
        <dbReference type="ChEBI" id="CHEBI:30616"/>
        <dbReference type="ChEBI" id="CHEBI:83421"/>
        <dbReference type="ChEBI" id="CHEBI:456216"/>
        <dbReference type="EC" id="2.7.11.1"/>
    </reaction>
</comment>
<dbReference type="SUPFAM" id="SSF48371">
    <property type="entry name" value="ARM repeat"/>
    <property type="match status" value="1"/>
</dbReference>
<evidence type="ECO:0000256" key="5">
    <source>
        <dbReference type="ARBA" id="ARBA00022777"/>
    </source>
</evidence>
<dbReference type="InterPro" id="IPR000719">
    <property type="entry name" value="Prot_kinase_dom"/>
</dbReference>
<feature type="region of interest" description="Disordered" evidence="10">
    <location>
        <begin position="335"/>
        <end position="360"/>
    </location>
</feature>
<evidence type="ECO:0000256" key="3">
    <source>
        <dbReference type="ARBA" id="ARBA00022679"/>
    </source>
</evidence>
<proteinExistence type="predicted"/>
<keyword evidence="3" id="KW-0808">Transferase</keyword>
<dbReference type="PROSITE" id="PS00107">
    <property type="entry name" value="PROTEIN_KINASE_ATP"/>
    <property type="match status" value="1"/>
</dbReference>
<feature type="domain" description="Protein kinase" evidence="11">
    <location>
        <begin position="14"/>
        <end position="263"/>
    </location>
</feature>
<dbReference type="Gene3D" id="1.10.510.10">
    <property type="entry name" value="Transferase(Phosphotransferase) domain 1"/>
    <property type="match status" value="1"/>
</dbReference>
<evidence type="ECO:0000256" key="1">
    <source>
        <dbReference type="ARBA" id="ARBA00012513"/>
    </source>
</evidence>
<keyword evidence="2" id="KW-0723">Serine/threonine-protein kinase</keyword>
<dbReference type="PANTHER" id="PTHR22983">
    <property type="entry name" value="PROTEIN KINASE RELATED"/>
    <property type="match status" value="1"/>
</dbReference>
<dbReference type="GO" id="GO:0005737">
    <property type="term" value="C:cytoplasm"/>
    <property type="evidence" value="ECO:0007669"/>
    <property type="project" value="UniProtKB-ARBA"/>
</dbReference>
<dbReference type="STRING" id="568069.A0A1J1IM13"/>
<sequence length="771" mass="88709">MDFPKEFPILFMNFKILDLIGEGSFGKVFKAENKENDTFALKILRKKSRSNKELSTLRQEAIIHQNLKHPNIIQLFDSIETDKELVFVCEYAVSDLHKLLAKQGSLGEKRTQKFSCDIISALNYLHSHRILHRDLKPPNILLDVGDKAKLCDFGLARNMTLRTQVLTSIKGTPLYMAPEVLDCRGYGHQADLWSLGIIIYEMLTGETPFQAKNIMQLICLIQGSRINWPTFLSTSCISFLQGLLVNDPQKRMKWNEILNHKFVKEGILITTPEQGLPFTKCHDLKNEEHSDISFQNPSGTSKRYRKNENQTDMNDDSNLMSSRDSLKVNMNLQSDLEETDVDTFNNKSDSEEFETSGDATDQCEFSELMDFIGNQTNMMNLNSPQHYQIETPRIHNIEHFQPVIENSNMVMHRFMDVYPELQNFKMIPQNFAMGFSPNNFDPKTRTQNPKDSLISTQNEDNNMIYVPKFISASEISKKSDKEGFSDGFVSDISSIPIETEEWLQFLLKAIQEVFDGDLDIYSQEKMMTMIIALLRNPKINIKLIDLVIQIICLPFTIEMPQSLHEEIDKLYLQMKLVPNLVYASKLICSRKLTTTSFDAESFLKKEENIKLNSDELKTVSGIYDLVVFLVYTNETFLHTLCDALSILNVNHMLRSLIAYSHKGPERLTASILSLLCVILKELPENSILVEKIIFHDDIDLTKLIKHENKKVKLQTLTLVRLLGRFCCFSLQNYLKQDFKKALFNLSQDSNIPVREQAVKIIGEFEGFINFE</sequence>
<dbReference type="InterPro" id="IPR016024">
    <property type="entry name" value="ARM-type_fold"/>
</dbReference>
<dbReference type="PROSITE" id="PS50011">
    <property type="entry name" value="PROTEIN_KINASE_DOM"/>
    <property type="match status" value="1"/>
</dbReference>
<dbReference type="InterPro" id="IPR011009">
    <property type="entry name" value="Kinase-like_dom_sf"/>
</dbReference>
<evidence type="ECO:0000313" key="13">
    <source>
        <dbReference type="Proteomes" id="UP000183832"/>
    </source>
</evidence>
<dbReference type="InterPro" id="IPR008271">
    <property type="entry name" value="Ser/Thr_kinase_AS"/>
</dbReference>
<keyword evidence="13" id="KW-1185">Reference proteome</keyword>
<dbReference type="Proteomes" id="UP000183832">
    <property type="component" value="Unassembled WGS sequence"/>
</dbReference>
<dbReference type="GO" id="GO:0004674">
    <property type="term" value="F:protein serine/threonine kinase activity"/>
    <property type="evidence" value="ECO:0007669"/>
    <property type="project" value="UniProtKB-KW"/>
</dbReference>
<accession>A0A1J1IM13</accession>
<evidence type="ECO:0000256" key="2">
    <source>
        <dbReference type="ARBA" id="ARBA00022527"/>
    </source>
</evidence>
<evidence type="ECO:0000256" key="9">
    <source>
        <dbReference type="PROSITE-ProRule" id="PRU10141"/>
    </source>
</evidence>
<comment type="catalytic activity">
    <reaction evidence="7">
        <text>L-threonyl-[protein] + ATP = O-phospho-L-threonyl-[protein] + ADP + H(+)</text>
        <dbReference type="Rhea" id="RHEA:46608"/>
        <dbReference type="Rhea" id="RHEA-COMP:11060"/>
        <dbReference type="Rhea" id="RHEA-COMP:11605"/>
        <dbReference type="ChEBI" id="CHEBI:15378"/>
        <dbReference type="ChEBI" id="CHEBI:30013"/>
        <dbReference type="ChEBI" id="CHEBI:30616"/>
        <dbReference type="ChEBI" id="CHEBI:61977"/>
        <dbReference type="ChEBI" id="CHEBI:456216"/>
        <dbReference type="EC" id="2.7.11.1"/>
    </reaction>
</comment>
<keyword evidence="6 9" id="KW-0067">ATP-binding</keyword>
<dbReference type="PANTHER" id="PTHR22983:SF6">
    <property type="entry name" value="SERINE_THREONINE-PROTEIN KINASE 36"/>
    <property type="match status" value="1"/>
</dbReference>
<evidence type="ECO:0000256" key="6">
    <source>
        <dbReference type="ARBA" id="ARBA00022840"/>
    </source>
</evidence>
<organism evidence="12 13">
    <name type="scientific">Clunio marinus</name>
    <dbReference type="NCBI Taxonomy" id="568069"/>
    <lineage>
        <taxon>Eukaryota</taxon>
        <taxon>Metazoa</taxon>
        <taxon>Ecdysozoa</taxon>
        <taxon>Arthropoda</taxon>
        <taxon>Hexapoda</taxon>
        <taxon>Insecta</taxon>
        <taxon>Pterygota</taxon>
        <taxon>Neoptera</taxon>
        <taxon>Endopterygota</taxon>
        <taxon>Diptera</taxon>
        <taxon>Nematocera</taxon>
        <taxon>Chironomoidea</taxon>
        <taxon>Chironomidae</taxon>
        <taxon>Clunio</taxon>
    </lineage>
</organism>
<evidence type="ECO:0000256" key="8">
    <source>
        <dbReference type="ARBA" id="ARBA00048679"/>
    </source>
</evidence>
<feature type="binding site" evidence="9">
    <location>
        <position position="42"/>
    </location>
    <ligand>
        <name>ATP</name>
        <dbReference type="ChEBI" id="CHEBI:30616"/>
    </ligand>
</feature>
<reference evidence="12 13" key="1">
    <citation type="submission" date="2015-04" db="EMBL/GenBank/DDBJ databases">
        <authorList>
            <person name="Syromyatnikov M.Y."/>
            <person name="Popov V.N."/>
        </authorList>
    </citation>
    <scope>NUCLEOTIDE SEQUENCE [LARGE SCALE GENOMIC DNA]</scope>
</reference>
<evidence type="ECO:0000259" key="11">
    <source>
        <dbReference type="PROSITE" id="PS50011"/>
    </source>
</evidence>